<comment type="caution">
    <text evidence="4">The sequence shown here is derived from an EMBL/GenBank/DDBJ whole genome shotgun (WGS) entry which is preliminary data.</text>
</comment>
<dbReference type="InterPro" id="IPR010099">
    <property type="entry name" value="SDR39U1"/>
</dbReference>
<dbReference type="InterPro" id="IPR036291">
    <property type="entry name" value="NAD(P)-bd_dom_sf"/>
</dbReference>
<dbReference type="Pfam" id="PF01370">
    <property type="entry name" value="Epimerase"/>
    <property type="match status" value="1"/>
</dbReference>
<dbReference type="InterPro" id="IPR001509">
    <property type="entry name" value="Epimerase_deHydtase"/>
</dbReference>
<dbReference type="SUPFAM" id="SSF51735">
    <property type="entry name" value="NAD(P)-binding Rossmann-fold domains"/>
    <property type="match status" value="1"/>
</dbReference>
<feature type="domain" description="DUF1731" evidence="3">
    <location>
        <begin position="313"/>
        <end position="360"/>
    </location>
</feature>
<dbReference type="EMBL" id="JYDJ01000020">
    <property type="protein sequence ID" value="KRX49119.1"/>
    <property type="molecule type" value="Genomic_DNA"/>
</dbReference>
<keyword evidence="5" id="KW-1185">Reference proteome</keyword>
<dbReference type="Pfam" id="PF08338">
    <property type="entry name" value="DUF1731"/>
    <property type="match status" value="1"/>
</dbReference>
<dbReference type="NCBIfam" id="TIGR01777">
    <property type="entry name" value="yfcH"/>
    <property type="match status" value="1"/>
</dbReference>
<dbReference type="STRING" id="144512.A0A0V0UCU4"/>
<keyword evidence="1" id="KW-0472">Membrane</keyword>
<keyword evidence="1" id="KW-0812">Transmembrane</keyword>
<keyword evidence="1" id="KW-1133">Transmembrane helix</keyword>
<protein>
    <submittedName>
        <fullName evidence="4">Epimerase family protein SDR39U1</fullName>
    </submittedName>
</protein>
<dbReference type="Proteomes" id="UP000055048">
    <property type="component" value="Unassembled WGS sequence"/>
</dbReference>
<dbReference type="PANTHER" id="PTHR11092:SF0">
    <property type="entry name" value="EPIMERASE FAMILY PROTEIN SDR39U1"/>
    <property type="match status" value="1"/>
</dbReference>
<dbReference type="AlphaFoldDB" id="A0A0V0UCU4"/>
<dbReference type="PANTHER" id="PTHR11092">
    <property type="entry name" value="SUGAR NUCLEOTIDE EPIMERASE RELATED"/>
    <property type="match status" value="1"/>
</dbReference>
<dbReference type="InterPro" id="IPR013549">
    <property type="entry name" value="DUF1731"/>
</dbReference>
<feature type="transmembrane region" description="Helical" evidence="1">
    <location>
        <begin position="33"/>
        <end position="53"/>
    </location>
</feature>
<evidence type="ECO:0000259" key="2">
    <source>
        <dbReference type="Pfam" id="PF01370"/>
    </source>
</evidence>
<accession>A0A0V0UCU4</accession>
<evidence type="ECO:0000313" key="5">
    <source>
        <dbReference type="Proteomes" id="UP000055048"/>
    </source>
</evidence>
<evidence type="ECO:0000256" key="1">
    <source>
        <dbReference type="SAM" id="Phobius"/>
    </source>
</evidence>
<sequence>MTCKFLTNAEMCFSERMLFETTFTGCIQVAMKIAVQFVYISGGTGFIGSALVHQLRFTKFKPVVISRKQSFPTTLTWVTFVIYIYIFIYLYTSVKVVLFNVERTFLKDEIKRNGLPSDCHGIVNLAGATIGDVKKRWTEKYKQEVCQSRIETTSLLAQLLKNEQKNPKVFITASGIGYYPPGRSEIFTENSEVNCSNDYFSKLCQQWEIAGDLGEKTIHRRVIVRIGLVLGRNGGAIRQMYLPFWLGFGGRMASGEQPFPWIHIDDLVGIFVHALMNSNVRGILNAVAPSMITNAEFTKAFGNALHRPTLFPVPEFALNFAFGKERAEMLIQGQKVKPQRTIESGYKFKYTNIYDAMKQIILVLLEDVKNNAPLDQPVFQLPGLVIEWLHVSVRDLARFQLGNMPVKQRILRIPSITSDKQTVVSSSTSL</sequence>
<feature type="domain" description="NAD-dependent epimerase/dehydratase" evidence="2">
    <location>
        <begin position="38"/>
        <end position="277"/>
    </location>
</feature>
<evidence type="ECO:0000259" key="3">
    <source>
        <dbReference type="Pfam" id="PF08338"/>
    </source>
</evidence>
<organism evidence="4 5">
    <name type="scientific">Trichinella murrelli</name>
    <dbReference type="NCBI Taxonomy" id="144512"/>
    <lineage>
        <taxon>Eukaryota</taxon>
        <taxon>Metazoa</taxon>
        <taxon>Ecdysozoa</taxon>
        <taxon>Nematoda</taxon>
        <taxon>Enoplea</taxon>
        <taxon>Dorylaimia</taxon>
        <taxon>Trichinellida</taxon>
        <taxon>Trichinellidae</taxon>
        <taxon>Trichinella</taxon>
    </lineage>
</organism>
<name>A0A0V0UCU4_9BILA</name>
<gene>
    <name evidence="4" type="primary">SDR39U1</name>
    <name evidence="4" type="ORF">T05_1885</name>
</gene>
<evidence type="ECO:0000313" key="4">
    <source>
        <dbReference type="EMBL" id="KRX49119.1"/>
    </source>
</evidence>
<proteinExistence type="predicted"/>
<dbReference type="OrthoDB" id="276721at2759"/>
<dbReference type="Gene3D" id="3.40.50.720">
    <property type="entry name" value="NAD(P)-binding Rossmann-like Domain"/>
    <property type="match status" value="1"/>
</dbReference>
<reference evidence="4 5" key="1">
    <citation type="submission" date="2015-01" db="EMBL/GenBank/DDBJ databases">
        <title>Evolution of Trichinella species and genotypes.</title>
        <authorList>
            <person name="Korhonen P.K."/>
            <person name="Edoardo P."/>
            <person name="Giuseppe L.R."/>
            <person name="Gasser R.B."/>
        </authorList>
    </citation>
    <scope>NUCLEOTIDE SEQUENCE [LARGE SCALE GENOMIC DNA]</scope>
    <source>
        <strain evidence="4">ISS417</strain>
    </source>
</reference>
<feature type="transmembrane region" description="Helical" evidence="1">
    <location>
        <begin position="74"/>
        <end position="92"/>
    </location>
</feature>